<evidence type="ECO:0008006" key="3">
    <source>
        <dbReference type="Google" id="ProtNLM"/>
    </source>
</evidence>
<evidence type="ECO:0000313" key="2">
    <source>
        <dbReference type="EMBL" id="CAD8363628.1"/>
    </source>
</evidence>
<sequence length="291" mass="31354">MATPEASSALSHTLSPCASPPGSTALVRNQRPLTLEQEQAKERGLLGKFSHLAKTQKHLGEVSKAHSRELEETRVMLEKISSERDDLIKALVQDIDGAQSQLWSALQATNETLAGLRDQVNANARSINDRIKSLEELQRAATSRHSALEGEHSVLQQAISETAERCRGADRLHGSFTERLAAMEAGLAAERADLRCSTDELRSSLAERVAALEALLAGGAEPWAGHGGGLQDPGLSRSLRRNSTDEPRLLAREGASDAIPLPREDSWQEIFSGTLTAASSHGITPKPRLSV</sequence>
<organism evidence="2">
    <name type="scientific">Pyrodinium bahamense</name>
    <dbReference type="NCBI Taxonomy" id="73915"/>
    <lineage>
        <taxon>Eukaryota</taxon>
        <taxon>Sar</taxon>
        <taxon>Alveolata</taxon>
        <taxon>Dinophyceae</taxon>
        <taxon>Gonyaulacales</taxon>
        <taxon>Pyrocystaceae</taxon>
        <taxon>Pyrodinium</taxon>
    </lineage>
</organism>
<dbReference type="EMBL" id="HBEG01027147">
    <property type="protein sequence ID" value="CAD8363628.1"/>
    <property type="molecule type" value="Transcribed_RNA"/>
</dbReference>
<gene>
    <name evidence="2" type="ORF">PBAH0796_LOCUS16466</name>
</gene>
<protein>
    <recommendedName>
        <fullName evidence="3">Cilia- and flagella-associated protein 157</fullName>
    </recommendedName>
</protein>
<feature type="region of interest" description="Disordered" evidence="1">
    <location>
        <begin position="1"/>
        <end position="26"/>
    </location>
</feature>
<accession>A0A7S0AH82</accession>
<feature type="compositionally biased region" description="Polar residues" evidence="1">
    <location>
        <begin position="1"/>
        <end position="16"/>
    </location>
</feature>
<proteinExistence type="predicted"/>
<evidence type="ECO:0000256" key="1">
    <source>
        <dbReference type="SAM" id="MobiDB-lite"/>
    </source>
</evidence>
<feature type="region of interest" description="Disordered" evidence="1">
    <location>
        <begin position="222"/>
        <end position="257"/>
    </location>
</feature>
<reference evidence="2" key="1">
    <citation type="submission" date="2021-01" db="EMBL/GenBank/DDBJ databases">
        <authorList>
            <person name="Corre E."/>
            <person name="Pelletier E."/>
            <person name="Niang G."/>
            <person name="Scheremetjew M."/>
            <person name="Finn R."/>
            <person name="Kale V."/>
            <person name="Holt S."/>
            <person name="Cochrane G."/>
            <person name="Meng A."/>
            <person name="Brown T."/>
            <person name="Cohen L."/>
        </authorList>
    </citation>
    <scope>NUCLEOTIDE SEQUENCE</scope>
    <source>
        <strain evidence="2">Pbaha01</strain>
    </source>
</reference>
<name>A0A7S0AH82_9DINO</name>
<feature type="compositionally biased region" description="Basic and acidic residues" evidence="1">
    <location>
        <begin position="242"/>
        <end position="255"/>
    </location>
</feature>
<dbReference type="AlphaFoldDB" id="A0A7S0AH82"/>